<evidence type="ECO:0000313" key="1">
    <source>
        <dbReference type="EMBL" id="VFJ14976.1"/>
    </source>
</evidence>
<accession>A0A484IDT6</accession>
<dbReference type="KEGG" id="nfn:NFRAN_2654"/>
<proteinExistence type="predicted"/>
<reference evidence="1 2" key="1">
    <citation type="submission" date="2019-02" db="EMBL/GenBank/DDBJ databases">
        <authorList>
            <person name="Lehtovirta-Morley E L."/>
        </authorList>
    </citation>
    <scope>NUCLEOTIDE SEQUENCE [LARGE SCALE GENOMIC DNA]</scope>
    <source>
        <strain evidence="1">NFRAN1</strain>
    </source>
</reference>
<name>A0A484IDT6_9ARCH</name>
<organism evidence="1 2">
    <name type="scientific">Candidatus Nitrosocosmicus franklandianus</name>
    <dbReference type="NCBI Taxonomy" id="1798806"/>
    <lineage>
        <taxon>Archaea</taxon>
        <taxon>Nitrososphaerota</taxon>
        <taxon>Nitrososphaeria</taxon>
        <taxon>Nitrososphaerales</taxon>
        <taxon>Nitrososphaeraceae</taxon>
        <taxon>Candidatus Nitrosocosmicus</taxon>
    </lineage>
</organism>
<dbReference type="AlphaFoldDB" id="A0A484IDT6"/>
<dbReference type="EMBL" id="LR216287">
    <property type="protein sequence ID" value="VFJ14976.1"/>
    <property type="molecule type" value="Genomic_DNA"/>
</dbReference>
<protein>
    <submittedName>
        <fullName evidence="1">Uncharacterized protein</fullName>
    </submittedName>
</protein>
<evidence type="ECO:0000313" key="2">
    <source>
        <dbReference type="Proteomes" id="UP000294299"/>
    </source>
</evidence>
<keyword evidence="2" id="KW-1185">Reference proteome</keyword>
<gene>
    <name evidence="1" type="ORF">NFRAN_2654</name>
</gene>
<dbReference type="Proteomes" id="UP000294299">
    <property type="component" value="Chromosome NFRAN"/>
</dbReference>
<sequence length="46" mass="5372">MTIICMLLKTSTNLKYQSKPLGYLYRQTKIRNLVVGNSFCILRYVS</sequence>